<keyword evidence="4 7" id="KW-0406">Ion transport</keyword>
<keyword evidence="2 7" id="KW-0813">Transport</keyword>
<sequence>MKDTTLAIRYAKAYIELALSRGQLEQAVEGAQSAAGFFDASPEARQVLASPLIPASDKAEALSRALGQGVPAQAQEFVRFVIDKGRAEFLPEILRQVGELYQGIRGIRHAEAVSAVEMTPGQIEELSVRLKALTGAEQIVLHTRVDPSLLGGVRVKVGDVVWDGSLSGRLDELKKKYM</sequence>
<evidence type="ECO:0000313" key="8">
    <source>
        <dbReference type="EMBL" id="HIT98585.1"/>
    </source>
</evidence>
<evidence type="ECO:0000256" key="5">
    <source>
        <dbReference type="ARBA" id="ARBA00023136"/>
    </source>
</evidence>
<reference evidence="8" key="2">
    <citation type="journal article" date="2021" name="PeerJ">
        <title>Extensive microbial diversity within the chicken gut microbiome revealed by metagenomics and culture.</title>
        <authorList>
            <person name="Gilroy R."/>
            <person name="Ravi A."/>
            <person name="Getino M."/>
            <person name="Pursley I."/>
            <person name="Horton D.L."/>
            <person name="Alikhan N.F."/>
            <person name="Baker D."/>
            <person name="Gharbi K."/>
            <person name="Hall N."/>
            <person name="Watson M."/>
            <person name="Adriaenssens E.M."/>
            <person name="Foster-Nyarko E."/>
            <person name="Jarju S."/>
            <person name="Secka A."/>
            <person name="Antonio M."/>
            <person name="Oren A."/>
            <person name="Chaudhuri R.R."/>
            <person name="La Ragione R."/>
            <person name="Hildebrand F."/>
            <person name="Pallen M.J."/>
        </authorList>
    </citation>
    <scope>NUCLEOTIDE SEQUENCE</scope>
    <source>
        <strain evidence="8">1383</strain>
    </source>
</reference>
<dbReference type="AlphaFoldDB" id="A0A9D1KUZ9"/>
<dbReference type="Proteomes" id="UP000824161">
    <property type="component" value="Unassembled WGS sequence"/>
</dbReference>
<proteinExistence type="inferred from homology"/>
<keyword evidence="5 7" id="KW-0472">Membrane</keyword>
<dbReference type="InterPro" id="IPR020781">
    <property type="entry name" value="ATPase_OSCP/d_CS"/>
</dbReference>
<dbReference type="PROSITE" id="PS00389">
    <property type="entry name" value="ATPASE_DELTA"/>
    <property type="match status" value="1"/>
</dbReference>
<dbReference type="HAMAP" id="MF_01416">
    <property type="entry name" value="ATP_synth_delta_bact"/>
    <property type="match status" value="1"/>
</dbReference>
<dbReference type="InterPro" id="IPR000711">
    <property type="entry name" value="ATPase_OSCP/dsu"/>
</dbReference>
<dbReference type="GO" id="GO:0045259">
    <property type="term" value="C:proton-transporting ATP synthase complex"/>
    <property type="evidence" value="ECO:0007669"/>
    <property type="project" value="UniProtKB-KW"/>
</dbReference>
<comment type="function">
    <text evidence="7">This protein is part of the stalk that links CF(0) to CF(1). It either transmits conformational changes from CF(0) to CF(1) or is implicated in proton conduction.</text>
</comment>
<evidence type="ECO:0000256" key="7">
    <source>
        <dbReference type="HAMAP-Rule" id="MF_01416"/>
    </source>
</evidence>
<accession>A0A9D1KUZ9</accession>
<dbReference type="Gene3D" id="1.10.520.20">
    <property type="entry name" value="N-terminal domain of the delta subunit of the F1F0-ATP synthase"/>
    <property type="match status" value="1"/>
</dbReference>
<comment type="function">
    <text evidence="7">F(1)F(0) ATP synthase produces ATP from ADP in the presence of a proton or sodium gradient. F-type ATPases consist of two structural domains, F(1) containing the extramembraneous catalytic core and F(0) containing the membrane proton channel, linked together by a central stalk and a peripheral stalk. During catalysis, ATP synthesis in the catalytic domain of F(1) is coupled via a rotary mechanism of the central stalk subunits to proton translocation.</text>
</comment>
<organism evidence="8 9">
    <name type="scientific">Candidatus Merdimorpha stercoravium</name>
    <dbReference type="NCBI Taxonomy" id="2840863"/>
    <lineage>
        <taxon>Bacteria</taxon>
        <taxon>Pseudomonadati</taxon>
        <taxon>Bacteroidota</taxon>
        <taxon>Flavobacteriia</taxon>
        <taxon>Flavobacteriales</taxon>
        <taxon>Candidatus Merdimorpha</taxon>
    </lineage>
</organism>
<evidence type="ECO:0000256" key="1">
    <source>
        <dbReference type="ARBA" id="ARBA00004370"/>
    </source>
</evidence>
<dbReference type="PANTHER" id="PTHR11910">
    <property type="entry name" value="ATP SYNTHASE DELTA CHAIN"/>
    <property type="match status" value="1"/>
</dbReference>
<name>A0A9D1KUZ9_9FLAO</name>
<dbReference type="GO" id="GO:0046933">
    <property type="term" value="F:proton-transporting ATP synthase activity, rotational mechanism"/>
    <property type="evidence" value="ECO:0007669"/>
    <property type="project" value="UniProtKB-UniRule"/>
</dbReference>
<dbReference type="SUPFAM" id="SSF47928">
    <property type="entry name" value="N-terminal domain of the delta subunit of the F1F0-ATP synthase"/>
    <property type="match status" value="1"/>
</dbReference>
<evidence type="ECO:0000256" key="4">
    <source>
        <dbReference type="ARBA" id="ARBA00023065"/>
    </source>
</evidence>
<keyword evidence="7" id="KW-0139">CF(1)</keyword>
<gene>
    <name evidence="7 8" type="primary">atpH</name>
    <name evidence="8" type="ORF">IAC44_07095</name>
</gene>
<keyword evidence="6 7" id="KW-0066">ATP synthesis</keyword>
<evidence type="ECO:0000256" key="2">
    <source>
        <dbReference type="ARBA" id="ARBA00022448"/>
    </source>
</evidence>
<dbReference type="PRINTS" id="PR00125">
    <property type="entry name" value="ATPASEDELTA"/>
</dbReference>
<keyword evidence="7" id="KW-1003">Cell membrane</keyword>
<dbReference type="Pfam" id="PF00213">
    <property type="entry name" value="OSCP"/>
    <property type="match status" value="1"/>
</dbReference>
<evidence type="ECO:0000256" key="3">
    <source>
        <dbReference type="ARBA" id="ARBA00022781"/>
    </source>
</evidence>
<protein>
    <recommendedName>
        <fullName evidence="7">ATP synthase subunit delta</fullName>
    </recommendedName>
    <alternativeName>
        <fullName evidence="7">ATP synthase F(1) sector subunit delta</fullName>
    </alternativeName>
    <alternativeName>
        <fullName evidence="7">F-type ATPase subunit delta</fullName>
        <shortName evidence="7">F-ATPase subunit delta</shortName>
    </alternativeName>
</protein>
<evidence type="ECO:0000313" key="9">
    <source>
        <dbReference type="Proteomes" id="UP000824161"/>
    </source>
</evidence>
<reference evidence="8" key="1">
    <citation type="submission" date="2020-10" db="EMBL/GenBank/DDBJ databases">
        <authorList>
            <person name="Gilroy R."/>
        </authorList>
    </citation>
    <scope>NUCLEOTIDE SEQUENCE</scope>
    <source>
        <strain evidence="8">1383</strain>
    </source>
</reference>
<dbReference type="EMBL" id="DVLY01000180">
    <property type="protein sequence ID" value="HIT98585.1"/>
    <property type="molecule type" value="Genomic_DNA"/>
</dbReference>
<keyword evidence="3 7" id="KW-0375">Hydrogen ion transport</keyword>
<comment type="subcellular location">
    <subcellularLocation>
        <location evidence="7">Cell membrane</location>
        <topology evidence="7">Peripheral membrane protein</topology>
    </subcellularLocation>
    <subcellularLocation>
        <location evidence="1">Membrane</location>
    </subcellularLocation>
</comment>
<dbReference type="NCBIfam" id="TIGR01145">
    <property type="entry name" value="ATP_synt_delta"/>
    <property type="match status" value="1"/>
</dbReference>
<evidence type="ECO:0000256" key="6">
    <source>
        <dbReference type="ARBA" id="ARBA00023310"/>
    </source>
</evidence>
<dbReference type="GO" id="GO:0005886">
    <property type="term" value="C:plasma membrane"/>
    <property type="evidence" value="ECO:0007669"/>
    <property type="project" value="UniProtKB-SubCell"/>
</dbReference>
<dbReference type="InterPro" id="IPR026015">
    <property type="entry name" value="ATP_synth_OSCP/delta_N_sf"/>
</dbReference>
<comment type="similarity">
    <text evidence="7">Belongs to the ATPase delta chain family.</text>
</comment>
<comment type="caution">
    <text evidence="8">The sequence shown here is derived from an EMBL/GenBank/DDBJ whole genome shotgun (WGS) entry which is preliminary data.</text>
</comment>